<comment type="caution">
    <text evidence="15">The sequence shown here is derived from an EMBL/GenBank/DDBJ whole genome shotgun (WGS) entry which is preliminary data.</text>
</comment>
<dbReference type="Gene3D" id="1.20.1560.10">
    <property type="entry name" value="ABC transporter type 1, transmembrane domain"/>
    <property type="match status" value="1"/>
</dbReference>
<evidence type="ECO:0000259" key="14">
    <source>
        <dbReference type="PROSITE" id="PS50929"/>
    </source>
</evidence>
<dbReference type="PROSITE" id="PS50893">
    <property type="entry name" value="ABC_TRANSPORTER_2"/>
    <property type="match status" value="1"/>
</dbReference>
<dbReference type="Gene3D" id="3.40.50.300">
    <property type="entry name" value="P-loop containing nucleotide triphosphate hydrolases"/>
    <property type="match status" value="1"/>
</dbReference>
<evidence type="ECO:0000256" key="6">
    <source>
        <dbReference type="ARBA" id="ARBA00022989"/>
    </source>
</evidence>
<evidence type="ECO:0000256" key="7">
    <source>
        <dbReference type="ARBA" id="ARBA00023136"/>
    </source>
</evidence>
<dbReference type="EMBL" id="DQID01000053">
    <property type="protein sequence ID" value="HCT13581.1"/>
    <property type="molecule type" value="Genomic_DNA"/>
</dbReference>
<organism evidence="15 16">
    <name type="scientific">Corynebacterium nuruki</name>
    <dbReference type="NCBI Taxonomy" id="1032851"/>
    <lineage>
        <taxon>Bacteria</taxon>
        <taxon>Bacillati</taxon>
        <taxon>Actinomycetota</taxon>
        <taxon>Actinomycetes</taxon>
        <taxon>Mycobacteriales</taxon>
        <taxon>Corynebacteriaceae</taxon>
        <taxon>Corynebacterium</taxon>
    </lineage>
</organism>
<feature type="transmembrane region" description="Helical" evidence="12">
    <location>
        <begin position="316"/>
        <end position="344"/>
    </location>
</feature>
<gene>
    <name evidence="15" type="ORF">DIW82_01965</name>
</gene>
<dbReference type="SUPFAM" id="SSF90123">
    <property type="entry name" value="ABC transporter transmembrane region"/>
    <property type="match status" value="1"/>
</dbReference>
<dbReference type="FunFam" id="3.40.50.300:FF:000287">
    <property type="entry name" value="Multidrug ABC transporter ATP-binding protein"/>
    <property type="match status" value="1"/>
</dbReference>
<dbReference type="PROSITE" id="PS00211">
    <property type="entry name" value="ABC_TRANSPORTER_1"/>
    <property type="match status" value="1"/>
</dbReference>
<evidence type="ECO:0000256" key="3">
    <source>
        <dbReference type="ARBA" id="ARBA00022692"/>
    </source>
</evidence>
<evidence type="ECO:0000256" key="4">
    <source>
        <dbReference type="ARBA" id="ARBA00022741"/>
    </source>
</evidence>
<dbReference type="SUPFAM" id="SSF52540">
    <property type="entry name" value="P-loop containing nucleoside triphosphate hydrolases"/>
    <property type="match status" value="1"/>
</dbReference>
<keyword evidence="2" id="KW-0813">Transport</keyword>
<feature type="region of interest" description="Disordered" evidence="11">
    <location>
        <begin position="1"/>
        <end position="20"/>
    </location>
</feature>
<dbReference type="PANTHER" id="PTHR43394">
    <property type="entry name" value="ATP-DEPENDENT PERMEASE MDL1, MITOCHONDRIAL"/>
    <property type="match status" value="1"/>
</dbReference>
<keyword evidence="3 12" id="KW-0812">Transmembrane</keyword>
<dbReference type="AlphaFoldDB" id="A0A3D4SX54"/>
<comment type="function">
    <text evidence="8">ABC transporter involved in fatty acid import. Transmembrane domains (TMD) form a pore in the membrane and the ATP-binding domain (NBD) is responsible for energy generation.</text>
</comment>
<dbReference type="InterPro" id="IPR017871">
    <property type="entry name" value="ABC_transporter-like_CS"/>
</dbReference>
<comment type="similarity">
    <text evidence="9">Belongs to the ABC transporter superfamily. Lipid exporter (TC 3.A.1.106) family.</text>
</comment>
<dbReference type="InterPro" id="IPR003439">
    <property type="entry name" value="ABC_transporter-like_ATP-bd"/>
</dbReference>
<evidence type="ECO:0000256" key="5">
    <source>
        <dbReference type="ARBA" id="ARBA00022840"/>
    </source>
</evidence>
<dbReference type="InterPro" id="IPR036640">
    <property type="entry name" value="ABC1_TM_sf"/>
</dbReference>
<dbReference type="Proteomes" id="UP000261739">
    <property type="component" value="Unassembled WGS sequence"/>
</dbReference>
<dbReference type="Pfam" id="PF00664">
    <property type="entry name" value="ABC_membrane"/>
    <property type="match status" value="1"/>
</dbReference>
<feature type="transmembrane region" description="Helical" evidence="12">
    <location>
        <begin position="202"/>
        <end position="219"/>
    </location>
</feature>
<dbReference type="Pfam" id="PF00005">
    <property type="entry name" value="ABC_tran"/>
    <property type="match status" value="1"/>
</dbReference>
<dbReference type="GO" id="GO:0015421">
    <property type="term" value="F:ABC-type oligopeptide transporter activity"/>
    <property type="evidence" value="ECO:0007669"/>
    <property type="project" value="TreeGrafter"/>
</dbReference>
<accession>A0A3D4SX54</accession>
<comment type="subcellular location">
    <subcellularLocation>
        <location evidence="1">Cell membrane</location>
        <topology evidence="1">Multi-pass membrane protein</topology>
    </subcellularLocation>
</comment>
<dbReference type="SMART" id="SM00382">
    <property type="entry name" value="AAA"/>
    <property type="match status" value="1"/>
</dbReference>
<dbReference type="InterPro" id="IPR003593">
    <property type="entry name" value="AAA+_ATPase"/>
</dbReference>
<dbReference type="PROSITE" id="PS50929">
    <property type="entry name" value="ABC_TM1F"/>
    <property type="match status" value="1"/>
</dbReference>
<feature type="transmembrane region" description="Helical" evidence="12">
    <location>
        <begin position="225"/>
        <end position="245"/>
    </location>
</feature>
<evidence type="ECO:0000256" key="12">
    <source>
        <dbReference type="SAM" id="Phobius"/>
    </source>
</evidence>
<feature type="transmembrane region" description="Helical" evidence="12">
    <location>
        <begin position="40"/>
        <end position="59"/>
    </location>
</feature>
<proteinExistence type="inferred from homology"/>
<keyword evidence="6 12" id="KW-1133">Transmembrane helix</keyword>
<dbReference type="GO" id="GO:0005886">
    <property type="term" value="C:plasma membrane"/>
    <property type="evidence" value="ECO:0007669"/>
    <property type="project" value="UniProtKB-SubCell"/>
</dbReference>
<dbReference type="InterPro" id="IPR027417">
    <property type="entry name" value="P-loop_NTPase"/>
</dbReference>
<keyword evidence="5 15" id="KW-0067">ATP-binding</keyword>
<dbReference type="GO" id="GO:0005524">
    <property type="term" value="F:ATP binding"/>
    <property type="evidence" value="ECO:0007669"/>
    <property type="project" value="UniProtKB-KW"/>
</dbReference>
<keyword evidence="7 12" id="KW-0472">Membrane</keyword>
<feature type="domain" description="ABC transmembrane type-1" evidence="14">
    <location>
        <begin position="44"/>
        <end position="366"/>
    </location>
</feature>
<evidence type="ECO:0000259" key="13">
    <source>
        <dbReference type="PROSITE" id="PS50893"/>
    </source>
</evidence>
<reference evidence="15 16" key="1">
    <citation type="journal article" date="2018" name="Nat. Biotechnol.">
        <title>A standardized bacterial taxonomy based on genome phylogeny substantially revises the tree of life.</title>
        <authorList>
            <person name="Parks D.H."/>
            <person name="Chuvochina M."/>
            <person name="Waite D.W."/>
            <person name="Rinke C."/>
            <person name="Skarshewski A."/>
            <person name="Chaumeil P.A."/>
            <person name="Hugenholtz P."/>
        </authorList>
    </citation>
    <scope>NUCLEOTIDE SEQUENCE [LARGE SCALE GENOMIC DNA]</scope>
    <source>
        <strain evidence="15">UBA11247</strain>
    </source>
</reference>
<dbReference type="CDD" id="cd18547">
    <property type="entry name" value="ABC_6TM_Tm288_like"/>
    <property type="match status" value="1"/>
</dbReference>
<evidence type="ECO:0000256" key="10">
    <source>
        <dbReference type="ARBA" id="ARBA00071747"/>
    </source>
</evidence>
<evidence type="ECO:0000256" key="1">
    <source>
        <dbReference type="ARBA" id="ARBA00004651"/>
    </source>
</evidence>
<dbReference type="STRING" id="863239.GCA_000213935_01000"/>
<feature type="region of interest" description="Disordered" evidence="11">
    <location>
        <begin position="381"/>
        <end position="402"/>
    </location>
</feature>
<evidence type="ECO:0000313" key="16">
    <source>
        <dbReference type="Proteomes" id="UP000261739"/>
    </source>
</evidence>
<evidence type="ECO:0000313" key="15">
    <source>
        <dbReference type="EMBL" id="HCT13581.1"/>
    </source>
</evidence>
<evidence type="ECO:0000256" key="2">
    <source>
        <dbReference type="ARBA" id="ARBA00022448"/>
    </source>
</evidence>
<dbReference type="PANTHER" id="PTHR43394:SF1">
    <property type="entry name" value="ATP-BINDING CASSETTE SUB-FAMILY B MEMBER 10, MITOCHONDRIAL"/>
    <property type="match status" value="1"/>
</dbReference>
<evidence type="ECO:0000256" key="9">
    <source>
        <dbReference type="ARBA" id="ARBA00061644"/>
    </source>
</evidence>
<evidence type="ECO:0000256" key="11">
    <source>
        <dbReference type="SAM" id="MobiDB-lite"/>
    </source>
</evidence>
<dbReference type="InterPro" id="IPR039421">
    <property type="entry name" value="Type_1_exporter"/>
</dbReference>
<keyword evidence="4" id="KW-0547">Nucleotide-binding</keyword>
<dbReference type="InterPro" id="IPR011527">
    <property type="entry name" value="ABC1_TM_dom"/>
</dbReference>
<feature type="transmembrane region" description="Helical" evidence="12">
    <location>
        <begin position="120"/>
        <end position="140"/>
    </location>
</feature>
<evidence type="ECO:0000256" key="8">
    <source>
        <dbReference type="ARBA" id="ARBA00055053"/>
    </source>
</evidence>
<name>A0A3D4SX54_9CORY</name>
<dbReference type="GO" id="GO:0016887">
    <property type="term" value="F:ATP hydrolysis activity"/>
    <property type="evidence" value="ECO:0007669"/>
    <property type="project" value="InterPro"/>
</dbReference>
<feature type="domain" description="ABC transporter" evidence="13">
    <location>
        <begin position="404"/>
        <end position="637"/>
    </location>
</feature>
<dbReference type="RefSeq" id="WP_273051042.1">
    <property type="nucleotide sequence ID" value="NZ_DAITTW010000154.1"/>
</dbReference>
<protein>
    <recommendedName>
        <fullName evidence="10">Fatty acid ABC transporter ATP-binding/permease protein</fullName>
    </recommendedName>
</protein>
<sequence>MAENDDSTQSTQGMQSPPRAAKNTGLAIRRMLGLLAPKKLALTVVFAALVVCVVLTVWAPKVLGHAVDEIFSGAVGMMLPGGVTRDQAIDGVRQAGQGQLASMMSGMDFTPGVGIDFPRLGGLIALVLGMYLVASIFNWLQGFILNKLVVDVVIELRARVEYKVHHLPLKYYDTRQRGDILSRVTNDVDNVQQALQQAISQVAYSGMMLIGITVMMFTVSWQLALLALIALPVTAVVVAVVGSRAQKQYAGQWRETGRVNGHIEESFTGHDLVVAYGRQEEMSTEFADRNEAMYTASAKAQFLSGSMQPAMQFLSYLSYVLIAVAGGLKVAGGSMTLGAATAFIQYSREFNQPLSEIAGMMTMLQSGIASTERIFELLDAEEEDPDPAEPATPRLTPGEKPGRVEFRDVSFSYTDRPMIEHMDLMVEPGQTIAIVGPTGAGKTTLVNLIMRFYEVTGGAILLDGVDTRDMTRDDLRSRTGMVLQDAVLFDGTIMENIRYGRLDATDDQVIAAAKAAYVDRFVHALPDGYDTVIGQDGGSVSAGERQLITIARAFLRAPELLILDEATSSVDTRTEVLVQKAMNAIRADRTSFVIAHRLSTIRDADRIIVMTDGAIVEQGSHEELLAADGAYADLYRSQFAAGGAV</sequence>